<dbReference type="EMBL" id="CM007655">
    <property type="protein sequence ID" value="ONI06146.1"/>
    <property type="molecule type" value="Genomic_DNA"/>
</dbReference>
<evidence type="ECO:0000313" key="2">
    <source>
        <dbReference type="Proteomes" id="UP000006882"/>
    </source>
</evidence>
<sequence length="85" mass="9289">MRRCPTLVTDIALCMLSEMASFITWLLSIVPSTCTSLGVTKLLAAPTVTSLSRSKESFTVTGLIRNQIRTSTLVQPLAPCLCWRS</sequence>
<keyword evidence="2" id="KW-1185">Reference proteome</keyword>
<gene>
    <name evidence="1" type="ORF">PRUPE_5G043500</name>
</gene>
<name>M5WR15_PRUPE</name>
<organism evidence="1 2">
    <name type="scientific">Prunus persica</name>
    <name type="common">Peach</name>
    <name type="synonym">Amygdalus persica</name>
    <dbReference type="NCBI Taxonomy" id="3760"/>
    <lineage>
        <taxon>Eukaryota</taxon>
        <taxon>Viridiplantae</taxon>
        <taxon>Streptophyta</taxon>
        <taxon>Embryophyta</taxon>
        <taxon>Tracheophyta</taxon>
        <taxon>Spermatophyta</taxon>
        <taxon>Magnoliopsida</taxon>
        <taxon>eudicotyledons</taxon>
        <taxon>Gunneridae</taxon>
        <taxon>Pentapetalae</taxon>
        <taxon>rosids</taxon>
        <taxon>fabids</taxon>
        <taxon>Rosales</taxon>
        <taxon>Rosaceae</taxon>
        <taxon>Amygdaloideae</taxon>
        <taxon>Amygdaleae</taxon>
        <taxon>Prunus</taxon>
    </lineage>
</organism>
<dbReference type="Gramene" id="ONI06146">
    <property type="protein sequence ID" value="ONI06146"/>
    <property type="gene ID" value="PRUPE_5G043500"/>
</dbReference>
<reference evidence="1 2" key="1">
    <citation type="journal article" date="2013" name="Nat. Genet.">
        <title>The high-quality draft genome of peach (Prunus persica) identifies unique patterns of genetic diversity, domestication and genome evolution.</title>
        <authorList>
            <consortium name="International Peach Genome Initiative"/>
            <person name="Verde I."/>
            <person name="Abbott A.G."/>
            <person name="Scalabrin S."/>
            <person name="Jung S."/>
            <person name="Shu S."/>
            <person name="Marroni F."/>
            <person name="Zhebentyayeva T."/>
            <person name="Dettori M.T."/>
            <person name="Grimwood J."/>
            <person name="Cattonaro F."/>
            <person name="Zuccolo A."/>
            <person name="Rossini L."/>
            <person name="Jenkins J."/>
            <person name="Vendramin E."/>
            <person name="Meisel L.A."/>
            <person name="Decroocq V."/>
            <person name="Sosinski B."/>
            <person name="Prochnik S."/>
            <person name="Mitros T."/>
            <person name="Policriti A."/>
            <person name="Cipriani G."/>
            <person name="Dondini L."/>
            <person name="Ficklin S."/>
            <person name="Goodstein D.M."/>
            <person name="Xuan P."/>
            <person name="Del Fabbro C."/>
            <person name="Aramini V."/>
            <person name="Copetti D."/>
            <person name="Gonzalez S."/>
            <person name="Horner D.S."/>
            <person name="Falchi R."/>
            <person name="Lucas S."/>
            <person name="Mica E."/>
            <person name="Maldonado J."/>
            <person name="Lazzari B."/>
            <person name="Bielenberg D."/>
            <person name="Pirona R."/>
            <person name="Miculan M."/>
            <person name="Barakat A."/>
            <person name="Testolin R."/>
            <person name="Stella A."/>
            <person name="Tartarini S."/>
            <person name="Tonutti P."/>
            <person name="Arus P."/>
            <person name="Orellana A."/>
            <person name="Wells C."/>
            <person name="Main D."/>
            <person name="Vizzotto G."/>
            <person name="Silva H."/>
            <person name="Salamini F."/>
            <person name="Schmutz J."/>
            <person name="Morgante M."/>
            <person name="Rokhsar D.S."/>
        </authorList>
    </citation>
    <scope>NUCLEOTIDE SEQUENCE [LARGE SCALE GENOMIC DNA]</scope>
    <source>
        <strain evidence="2">cv. Nemared</strain>
    </source>
</reference>
<evidence type="ECO:0000313" key="1">
    <source>
        <dbReference type="EMBL" id="ONI06146.1"/>
    </source>
</evidence>
<protein>
    <submittedName>
        <fullName evidence="1">Uncharacterized protein</fullName>
    </submittedName>
</protein>
<dbReference type="HOGENOM" id="CLU_2516875_0_0_1"/>
<dbReference type="Proteomes" id="UP000006882">
    <property type="component" value="Chromosome G5"/>
</dbReference>
<proteinExistence type="predicted"/>
<dbReference type="AlphaFoldDB" id="M5WR15"/>
<accession>M5WR15</accession>